<sequence>MIQQDNIYVLLTDTGTMFTRMIKRYTSAPYNHASLALDKGLREVYSFGRKCATNPWSAGFVEEDIYEGVYRYFPETRCVVLRLNVSAQQRIELKRLIQYFKRNKEAYKYNLIGLLFLTMKINFAPKNAYFCSQFVAEALKGVELDLWNRPSALITPNDFLIHPAFETVYEGMLYDYPQLGSAMEEKEYKIECEDFRGQAISY</sequence>
<dbReference type="Gene3D" id="3.90.1720.10">
    <property type="entry name" value="endopeptidase domain like (from Nostoc punctiforme)"/>
    <property type="match status" value="1"/>
</dbReference>
<proteinExistence type="predicted"/>
<dbReference type="AlphaFoldDB" id="A0A1X7HIK8"/>
<name>A0A1X7HIK8_9BACL</name>
<evidence type="ECO:0000313" key="2">
    <source>
        <dbReference type="Proteomes" id="UP000192940"/>
    </source>
</evidence>
<gene>
    <name evidence="1" type="ORF">SAMN05661091_3569</name>
</gene>
<accession>A0A1X7HIK8</accession>
<evidence type="ECO:0008006" key="3">
    <source>
        <dbReference type="Google" id="ProtNLM"/>
    </source>
</evidence>
<dbReference type="EMBL" id="LT840184">
    <property type="protein sequence ID" value="SMF86955.1"/>
    <property type="molecule type" value="Genomic_DNA"/>
</dbReference>
<dbReference type="RefSeq" id="WP_244562740.1">
    <property type="nucleotide sequence ID" value="NZ_LT840184.1"/>
</dbReference>
<dbReference type="Proteomes" id="UP000192940">
    <property type="component" value="Chromosome I"/>
</dbReference>
<reference evidence="1 2" key="1">
    <citation type="submission" date="2017-04" db="EMBL/GenBank/DDBJ databases">
        <authorList>
            <person name="Afonso C.L."/>
            <person name="Miller P.J."/>
            <person name="Scott M.A."/>
            <person name="Spackman E."/>
            <person name="Goraichik I."/>
            <person name="Dimitrov K.M."/>
            <person name="Suarez D.L."/>
            <person name="Swayne D.E."/>
        </authorList>
    </citation>
    <scope>NUCLEOTIDE SEQUENCE [LARGE SCALE GENOMIC DNA]</scope>
    <source>
        <strain evidence="1 2">N3/975</strain>
    </source>
</reference>
<dbReference type="SUPFAM" id="SSF54001">
    <property type="entry name" value="Cysteine proteinases"/>
    <property type="match status" value="1"/>
</dbReference>
<dbReference type="InterPro" id="IPR038765">
    <property type="entry name" value="Papain-like_cys_pep_sf"/>
</dbReference>
<evidence type="ECO:0000313" key="1">
    <source>
        <dbReference type="EMBL" id="SMF86955.1"/>
    </source>
</evidence>
<organism evidence="1 2">
    <name type="scientific">Paenibacillus uliginis N3/975</name>
    <dbReference type="NCBI Taxonomy" id="1313296"/>
    <lineage>
        <taxon>Bacteria</taxon>
        <taxon>Bacillati</taxon>
        <taxon>Bacillota</taxon>
        <taxon>Bacilli</taxon>
        <taxon>Bacillales</taxon>
        <taxon>Paenibacillaceae</taxon>
        <taxon>Paenibacillus</taxon>
    </lineage>
</organism>
<keyword evidence="2" id="KW-1185">Reference proteome</keyword>
<protein>
    <recommendedName>
        <fullName evidence="3">Permuted papain-like amidase enzyme, YaeF/YiiX, C92 family</fullName>
    </recommendedName>
</protein>
<dbReference type="STRING" id="1313296.SAMN05661091_3569"/>